<dbReference type="InterPro" id="IPR027417">
    <property type="entry name" value="P-loop_NTPase"/>
</dbReference>
<dbReference type="PANTHER" id="PTHR46729:SF1">
    <property type="entry name" value="LEUKOCYTE RECEPTOR CLUSTER MEMBER 9"/>
    <property type="match status" value="1"/>
</dbReference>
<dbReference type="Gene3D" id="3.40.50.300">
    <property type="entry name" value="P-loop containing nucleotide triphosphate hydrolases"/>
    <property type="match status" value="1"/>
</dbReference>
<name>A0A9X0CQR0_9CNID</name>
<dbReference type="PANTHER" id="PTHR46729">
    <property type="entry name" value="LEUKOCYTE RECEPTOR CLUSTER MEMBER 9"/>
    <property type="match status" value="1"/>
</dbReference>
<accession>A0A9X0CQR0</accession>
<dbReference type="EMBL" id="MU826835">
    <property type="protein sequence ID" value="KAJ7372567.1"/>
    <property type="molecule type" value="Genomic_DNA"/>
</dbReference>
<evidence type="ECO:0000313" key="3">
    <source>
        <dbReference type="Proteomes" id="UP001163046"/>
    </source>
</evidence>
<comment type="caution">
    <text evidence="2">The sequence shown here is derived from an EMBL/GenBank/DDBJ whole genome shotgun (WGS) entry which is preliminary data.</text>
</comment>
<dbReference type="Pfam" id="PF04457">
    <property type="entry name" value="MJ1316"/>
    <property type="match status" value="1"/>
</dbReference>
<evidence type="ECO:0000259" key="1">
    <source>
        <dbReference type="Pfam" id="PF04457"/>
    </source>
</evidence>
<dbReference type="AlphaFoldDB" id="A0A9X0CQR0"/>
<dbReference type="OrthoDB" id="10263155at2759"/>
<gene>
    <name evidence="2" type="ORF">OS493_017838</name>
</gene>
<dbReference type="InterPro" id="IPR042653">
    <property type="entry name" value="Leng9"/>
</dbReference>
<feature type="domain" description="MJ1316 RNA cyclic group end recognition" evidence="1">
    <location>
        <begin position="6"/>
        <end position="69"/>
    </location>
</feature>
<protein>
    <recommendedName>
        <fullName evidence="1">MJ1316 RNA cyclic group end recognition domain-containing protein</fullName>
    </recommendedName>
</protein>
<proteinExistence type="predicted"/>
<dbReference type="InterPro" id="IPR040459">
    <property type="entry name" value="MJ1316"/>
</dbReference>
<dbReference type="Proteomes" id="UP001163046">
    <property type="component" value="Unassembled WGS sequence"/>
</dbReference>
<sequence>MSYPGIQWDEELSPKDFIVGYLDRFIESSKKFHRSVVEDLASVDHFVDLAIPRHRIQYFKYLGEIVWDKKGSVSTKYLVLQQIQDTIQVELDQEKSCMPKLKPDARLSKLVQALKYKFDKAGISLEGNRDTYVPHVTIMRAGSSGISQVLDMFLPKDIDGTHQKVSTVENSLKSLSSTLPRKLSQHVEYLCESEELSEEERNEVQGLFQSGDAAKLDAGLTRLAELRNPSQDRVVVIMRGIQGSGKTHLVENSVEARGGQSGYAYCSSKQLFHKTGSTSAPDPSELNIAEAYCRSCFLDAMANLCSFIVVDGCSHQMLGICSVQVSCSSVWLYMSCA</sequence>
<organism evidence="2 3">
    <name type="scientific">Desmophyllum pertusum</name>
    <dbReference type="NCBI Taxonomy" id="174260"/>
    <lineage>
        <taxon>Eukaryota</taxon>
        <taxon>Metazoa</taxon>
        <taxon>Cnidaria</taxon>
        <taxon>Anthozoa</taxon>
        <taxon>Hexacorallia</taxon>
        <taxon>Scleractinia</taxon>
        <taxon>Caryophylliina</taxon>
        <taxon>Caryophylliidae</taxon>
        <taxon>Desmophyllum</taxon>
    </lineage>
</organism>
<evidence type="ECO:0000313" key="2">
    <source>
        <dbReference type="EMBL" id="KAJ7372567.1"/>
    </source>
</evidence>
<reference evidence="2" key="1">
    <citation type="submission" date="2023-01" db="EMBL/GenBank/DDBJ databases">
        <title>Genome assembly of the deep-sea coral Lophelia pertusa.</title>
        <authorList>
            <person name="Herrera S."/>
            <person name="Cordes E."/>
        </authorList>
    </citation>
    <scope>NUCLEOTIDE SEQUENCE</scope>
    <source>
        <strain evidence="2">USNM1676648</strain>
        <tissue evidence="2">Polyp</tissue>
    </source>
</reference>
<keyword evidence="3" id="KW-1185">Reference proteome</keyword>